<dbReference type="Gene3D" id="3.30.300.30">
    <property type="match status" value="1"/>
</dbReference>
<dbReference type="InterPro" id="IPR045851">
    <property type="entry name" value="AMP-bd_C_sf"/>
</dbReference>
<dbReference type="GO" id="GO:0031177">
    <property type="term" value="F:phosphopantetheine binding"/>
    <property type="evidence" value="ECO:0007669"/>
    <property type="project" value="TreeGrafter"/>
</dbReference>
<feature type="domain" description="Condensation" evidence="3">
    <location>
        <begin position="14"/>
        <end position="442"/>
    </location>
</feature>
<dbReference type="Gene3D" id="3.30.559.30">
    <property type="entry name" value="Nonribosomal peptide synthetase, condensation domain"/>
    <property type="match status" value="1"/>
</dbReference>
<dbReference type="SUPFAM" id="SSF52777">
    <property type="entry name" value="CoA-dependent acyltransferases"/>
    <property type="match status" value="2"/>
</dbReference>
<dbReference type="PANTHER" id="PTHR45527:SF1">
    <property type="entry name" value="FATTY ACID SYNTHASE"/>
    <property type="match status" value="1"/>
</dbReference>
<dbReference type="EMBL" id="JACHMN010000002">
    <property type="protein sequence ID" value="MBB5870071.1"/>
    <property type="molecule type" value="Genomic_DNA"/>
</dbReference>
<dbReference type="InterPro" id="IPR010071">
    <property type="entry name" value="AA_adenyl_dom"/>
</dbReference>
<dbReference type="GO" id="GO:0008610">
    <property type="term" value="P:lipid biosynthetic process"/>
    <property type="evidence" value="ECO:0007669"/>
    <property type="project" value="UniProtKB-ARBA"/>
</dbReference>
<evidence type="ECO:0000259" key="3">
    <source>
        <dbReference type="Pfam" id="PF00668"/>
    </source>
</evidence>
<dbReference type="CDD" id="cd19531">
    <property type="entry name" value="LCL_NRPS-like"/>
    <property type="match status" value="1"/>
</dbReference>
<evidence type="ECO:0000313" key="5">
    <source>
        <dbReference type="EMBL" id="MBB5870071.1"/>
    </source>
</evidence>
<dbReference type="Pfam" id="PF13193">
    <property type="entry name" value="AMP-binding_C"/>
    <property type="match status" value="1"/>
</dbReference>
<dbReference type="CDD" id="cd05930">
    <property type="entry name" value="A_NRPS"/>
    <property type="match status" value="1"/>
</dbReference>
<dbReference type="InterPro" id="IPR025110">
    <property type="entry name" value="AMP-bd_C"/>
</dbReference>
<feature type="region of interest" description="Disordered" evidence="1">
    <location>
        <begin position="962"/>
        <end position="991"/>
    </location>
</feature>
<gene>
    <name evidence="5" type="ORF">F4553_003450</name>
</gene>
<proteinExistence type="predicted"/>
<evidence type="ECO:0000313" key="6">
    <source>
        <dbReference type="Proteomes" id="UP000587527"/>
    </source>
</evidence>
<dbReference type="GO" id="GO:0043041">
    <property type="term" value="P:amino acid activation for nonribosomal peptide biosynthetic process"/>
    <property type="evidence" value="ECO:0007669"/>
    <property type="project" value="TreeGrafter"/>
</dbReference>
<dbReference type="GO" id="GO:0005737">
    <property type="term" value="C:cytoplasm"/>
    <property type="evidence" value="ECO:0007669"/>
    <property type="project" value="TreeGrafter"/>
</dbReference>
<evidence type="ECO:0000256" key="1">
    <source>
        <dbReference type="SAM" id="MobiDB-lite"/>
    </source>
</evidence>
<dbReference type="SUPFAM" id="SSF56801">
    <property type="entry name" value="Acetyl-CoA synthetase-like"/>
    <property type="match status" value="1"/>
</dbReference>
<dbReference type="InterPro" id="IPR020845">
    <property type="entry name" value="AMP-binding_CS"/>
</dbReference>
<dbReference type="InterPro" id="IPR000873">
    <property type="entry name" value="AMP-dep_synth/lig_dom"/>
</dbReference>
<dbReference type="Gene3D" id="3.30.559.10">
    <property type="entry name" value="Chloramphenicol acetyltransferase-like domain"/>
    <property type="match status" value="1"/>
</dbReference>
<feature type="domain" description="AMP-binding enzyme C-terminal" evidence="4">
    <location>
        <begin position="892"/>
        <end position="972"/>
    </location>
</feature>
<comment type="caution">
    <text evidence="5">The sequence shown here is derived from an EMBL/GenBank/DDBJ whole genome shotgun (WGS) entry which is preliminary data.</text>
</comment>
<dbReference type="Pfam" id="PF00668">
    <property type="entry name" value="Condensation"/>
    <property type="match status" value="1"/>
</dbReference>
<evidence type="ECO:0000259" key="4">
    <source>
        <dbReference type="Pfam" id="PF13193"/>
    </source>
</evidence>
<protein>
    <submittedName>
        <fullName evidence="5">Amino acid adenylation domain-containing protein</fullName>
    </submittedName>
</protein>
<dbReference type="PROSITE" id="PS00455">
    <property type="entry name" value="AMP_BINDING"/>
    <property type="match status" value="1"/>
</dbReference>
<evidence type="ECO:0000259" key="2">
    <source>
        <dbReference type="Pfam" id="PF00501"/>
    </source>
</evidence>
<sequence>MTMTDTALIRAGQAVTSCAQDGLWLLDRVGTQTGAHRIARRFDASGYLDLESLAAAWDAVLERHEVLRSTLVEVDGRPVQQIGKAAVESFVVTDLRHLARPDRDEQADRLCAELAAEPMDLAGGPLARLTVLRLDTAEQRLVLVAHRAVADERSLSIILAQLSADYAEAVALSSVTVQPASLQYADYARWRRDADADRPVRRDWWSTALTSSPSALTADRPRSSRPVTGGCGTLRFDWGTDAADLLTDLCDDSGATPLAVLLAGYQGLLQRFAGEDRVAIGVAYPVRPQAFAEVVGPFDNLLVISGDLSDGPTFRELVGRAEESLREAFDNRALPFTHLVRALNGDGDPRQGALCDAMLIVATEPEAELRLTGAAVTRAELRTGTAAADLTLTVERFTASIAGSLAFRDDHFGPDAAEVLLDQLGTLLIAALAAPDTRVGDLPLDGVERSRALELASNQIGVGAAAEEPVHELFRRIAQVTPDAVAVSWHDGELTYGELDRRAALLAGHLAALGARGKAVAIRLTPGPSQLAASLGVLRAGAHMVWFGTGDAGERGRVVLDELRPACLLREGDPAGDELARWFGEELGGRVIDLATLDAVPVPPPTEPVSLEELAYVAYTSGSTGKPKGIAQTHGAFTQFVAWLADSLDVGPGTRIAQWAAPEHDPSLCEVFAALTTGATLCPVPEKIRAHPEKFVDWLVESRITFLQTVPSFGRELLKVFKRRDPAARTDSLRRLVLMGEALPPELVNGFRAALPGIALANVYGPTETIAATWHEVTGDVAATVPIGRSIPGRQVLVLDEADRPCPVGVTGEIVIRSPFVARGYIGDESGGGAFRPVDGGSSGRIENDPERMRCYRTGDLARRRADGLLEFRGRRDLQVKLYGTRVELADVEAALAEHDSVAECAVVPLTDSDGLVIQLVAFVVPRRTPSGADAAGADAWRTHLRKRFGTSMLLVSFQTSSSSLPRNVGGKVDRRRLAAGARDSTTARRN</sequence>
<accession>A0A841BTF6</accession>
<name>A0A841BTF6_9ACTN</name>
<organism evidence="5 6">
    <name type="scientific">Allocatelliglobosispora scoriae</name>
    <dbReference type="NCBI Taxonomy" id="643052"/>
    <lineage>
        <taxon>Bacteria</taxon>
        <taxon>Bacillati</taxon>
        <taxon>Actinomycetota</taxon>
        <taxon>Actinomycetes</taxon>
        <taxon>Micromonosporales</taxon>
        <taxon>Micromonosporaceae</taxon>
        <taxon>Allocatelliglobosispora</taxon>
    </lineage>
</organism>
<reference evidence="5 6" key="1">
    <citation type="submission" date="2020-08" db="EMBL/GenBank/DDBJ databases">
        <title>Sequencing the genomes of 1000 actinobacteria strains.</title>
        <authorList>
            <person name="Klenk H.-P."/>
        </authorList>
    </citation>
    <scope>NUCLEOTIDE SEQUENCE [LARGE SCALE GENOMIC DNA]</scope>
    <source>
        <strain evidence="5 6">DSM 45362</strain>
    </source>
</reference>
<dbReference type="NCBIfam" id="TIGR01733">
    <property type="entry name" value="AA-adenyl-dom"/>
    <property type="match status" value="1"/>
</dbReference>
<dbReference type="Proteomes" id="UP000587527">
    <property type="component" value="Unassembled WGS sequence"/>
</dbReference>
<keyword evidence="6" id="KW-1185">Reference proteome</keyword>
<dbReference type="GO" id="GO:0044550">
    <property type="term" value="P:secondary metabolite biosynthetic process"/>
    <property type="evidence" value="ECO:0007669"/>
    <property type="project" value="TreeGrafter"/>
</dbReference>
<dbReference type="Gene3D" id="3.40.50.12780">
    <property type="entry name" value="N-terminal domain of ligase-like"/>
    <property type="match status" value="1"/>
</dbReference>
<dbReference type="PANTHER" id="PTHR45527">
    <property type="entry name" value="NONRIBOSOMAL PEPTIDE SYNTHETASE"/>
    <property type="match status" value="1"/>
</dbReference>
<feature type="domain" description="AMP-dependent synthetase/ligase" evidence="2">
    <location>
        <begin position="474"/>
        <end position="825"/>
    </location>
</feature>
<dbReference type="InterPro" id="IPR042099">
    <property type="entry name" value="ANL_N_sf"/>
</dbReference>
<dbReference type="Pfam" id="PF00501">
    <property type="entry name" value="AMP-binding"/>
    <property type="match status" value="1"/>
</dbReference>
<dbReference type="InterPro" id="IPR001242">
    <property type="entry name" value="Condensation_dom"/>
</dbReference>
<dbReference type="InterPro" id="IPR023213">
    <property type="entry name" value="CAT-like_dom_sf"/>
</dbReference>
<dbReference type="AlphaFoldDB" id="A0A841BTF6"/>
<dbReference type="RefSeq" id="WP_184837179.1">
    <property type="nucleotide sequence ID" value="NZ_JACHMN010000002.1"/>
</dbReference>
<dbReference type="GO" id="GO:0003824">
    <property type="term" value="F:catalytic activity"/>
    <property type="evidence" value="ECO:0007669"/>
    <property type="project" value="InterPro"/>
</dbReference>